<comment type="subcellular location">
    <subcellularLocation>
        <location evidence="1">Cell membrane</location>
        <topology evidence="1">Multi-pass membrane protein</topology>
    </subcellularLocation>
</comment>
<evidence type="ECO:0000256" key="1">
    <source>
        <dbReference type="ARBA" id="ARBA00004651"/>
    </source>
</evidence>
<feature type="transmembrane region" description="Helical" evidence="8">
    <location>
        <begin position="217"/>
        <end position="234"/>
    </location>
</feature>
<accession>A0A378MGP6</accession>
<feature type="transmembrane region" description="Helical" evidence="8">
    <location>
        <begin position="164"/>
        <end position="182"/>
    </location>
</feature>
<dbReference type="Proteomes" id="UP000254879">
    <property type="component" value="Unassembled WGS sequence"/>
</dbReference>
<dbReference type="PANTHER" id="PTHR34979">
    <property type="entry name" value="INNER MEMBRANE PROTEIN YGAZ"/>
    <property type="match status" value="1"/>
</dbReference>
<evidence type="ECO:0000256" key="8">
    <source>
        <dbReference type="SAM" id="Phobius"/>
    </source>
</evidence>
<evidence type="ECO:0000256" key="4">
    <source>
        <dbReference type="ARBA" id="ARBA00022475"/>
    </source>
</evidence>
<evidence type="ECO:0000313" key="9">
    <source>
        <dbReference type="EMBL" id="STY44954.1"/>
    </source>
</evidence>
<name>A0A378MGP6_LISGR</name>
<proteinExistence type="inferred from homology"/>
<dbReference type="Pfam" id="PF03591">
    <property type="entry name" value="AzlC"/>
    <property type="match status" value="1"/>
</dbReference>
<reference evidence="9 10" key="1">
    <citation type="submission" date="2018-06" db="EMBL/GenBank/DDBJ databases">
        <authorList>
            <consortium name="Pathogen Informatics"/>
            <person name="Doyle S."/>
        </authorList>
    </citation>
    <scope>NUCLEOTIDE SEQUENCE [LARGE SCALE GENOMIC DNA]</scope>
    <source>
        <strain evidence="10">NCTC 10815</strain>
    </source>
</reference>
<dbReference type="AlphaFoldDB" id="A0A378MGP6"/>
<dbReference type="EMBL" id="UGPG01000001">
    <property type="protein sequence ID" value="STY44954.1"/>
    <property type="molecule type" value="Genomic_DNA"/>
</dbReference>
<keyword evidence="7 8" id="KW-0472">Membrane</keyword>
<evidence type="ECO:0000256" key="2">
    <source>
        <dbReference type="ARBA" id="ARBA00010735"/>
    </source>
</evidence>
<feature type="transmembrane region" description="Helical" evidence="8">
    <location>
        <begin position="20"/>
        <end position="51"/>
    </location>
</feature>
<evidence type="ECO:0000256" key="5">
    <source>
        <dbReference type="ARBA" id="ARBA00022692"/>
    </source>
</evidence>
<dbReference type="GO" id="GO:0005886">
    <property type="term" value="C:plasma membrane"/>
    <property type="evidence" value="ECO:0007669"/>
    <property type="project" value="UniProtKB-SubCell"/>
</dbReference>
<keyword evidence="6 8" id="KW-1133">Transmembrane helix</keyword>
<keyword evidence="3" id="KW-0813">Transport</keyword>
<feature type="transmembrane region" description="Helical" evidence="8">
    <location>
        <begin position="194"/>
        <end position="211"/>
    </location>
</feature>
<evidence type="ECO:0000256" key="6">
    <source>
        <dbReference type="ARBA" id="ARBA00022989"/>
    </source>
</evidence>
<evidence type="ECO:0000313" key="10">
    <source>
        <dbReference type="Proteomes" id="UP000254879"/>
    </source>
</evidence>
<feature type="transmembrane region" description="Helical" evidence="8">
    <location>
        <begin position="138"/>
        <end position="158"/>
    </location>
</feature>
<evidence type="ECO:0000256" key="7">
    <source>
        <dbReference type="ARBA" id="ARBA00023136"/>
    </source>
</evidence>
<protein>
    <submittedName>
        <fullName evidence="9">Inner membrane protein YgaZ</fullName>
    </submittedName>
</protein>
<comment type="similarity">
    <text evidence="2">Belongs to the AzlC family.</text>
</comment>
<keyword evidence="4" id="KW-1003">Cell membrane</keyword>
<organism evidence="9 10">
    <name type="scientific">Listeria grayi</name>
    <name type="common">Listeria murrayi</name>
    <dbReference type="NCBI Taxonomy" id="1641"/>
    <lineage>
        <taxon>Bacteria</taxon>
        <taxon>Bacillati</taxon>
        <taxon>Bacillota</taxon>
        <taxon>Bacilli</taxon>
        <taxon>Bacillales</taxon>
        <taxon>Listeriaceae</taxon>
        <taxon>Listeria</taxon>
    </lineage>
</organism>
<dbReference type="InterPro" id="IPR011606">
    <property type="entry name" value="Brnchd-chn_aa_trnsp_permease"/>
</dbReference>
<dbReference type="GO" id="GO:1903785">
    <property type="term" value="P:L-valine transmembrane transport"/>
    <property type="evidence" value="ECO:0007669"/>
    <property type="project" value="TreeGrafter"/>
</dbReference>
<keyword evidence="5 8" id="KW-0812">Transmembrane</keyword>
<gene>
    <name evidence="9" type="primary">ygaZ</name>
    <name evidence="9" type="ORF">NCTC10815_02327</name>
</gene>
<sequence>MKQTDELTFVDGVKACLPTVLGYLGIGIAAGVVGKTSGLSLLEIILLAAVVYAGAAQFIISGMLALASPLSAIIVTTFLINSRNALMSMAVAPTFKKASLWSNVGIGSLLTDESFAVAMNRIGNKKAVTPAWMHGLNITAYITWIVACIIGAFIGGWLPNPEAFGLDFALLAMFIGLLYLQLISDKSKTIGKSLLVMLTVSCLVLIFMRLMTPELSILAATLLGCLIGVVMDRWKSLSTHF</sequence>
<dbReference type="RefSeq" id="WP_003757256.1">
    <property type="nucleotide sequence ID" value="NZ_CABKNG010000002.1"/>
</dbReference>
<dbReference type="PANTHER" id="PTHR34979:SF1">
    <property type="entry name" value="INNER MEMBRANE PROTEIN YGAZ"/>
    <property type="match status" value="1"/>
</dbReference>
<feature type="transmembrane region" description="Helical" evidence="8">
    <location>
        <begin position="58"/>
        <end position="80"/>
    </location>
</feature>
<evidence type="ECO:0000256" key="3">
    <source>
        <dbReference type="ARBA" id="ARBA00022448"/>
    </source>
</evidence>